<keyword evidence="6" id="KW-0460">Magnesium</keyword>
<dbReference type="Proteomes" id="UP000460626">
    <property type="component" value="Unassembled WGS sequence"/>
</dbReference>
<dbReference type="GO" id="GO:0046872">
    <property type="term" value="F:metal ion binding"/>
    <property type="evidence" value="ECO:0007669"/>
    <property type="project" value="UniProtKB-UniRule"/>
</dbReference>
<proteinExistence type="inferred from homology"/>
<keyword evidence="6 8" id="KW-0808">Transferase</keyword>
<dbReference type="Pfam" id="PF00994">
    <property type="entry name" value="MoCF_biosynth"/>
    <property type="match status" value="1"/>
</dbReference>
<comment type="similarity">
    <text evidence="3 6">Belongs to the MoeA family.</text>
</comment>
<dbReference type="SUPFAM" id="SSF63867">
    <property type="entry name" value="MoeA C-terminal domain-like"/>
    <property type="match status" value="1"/>
</dbReference>
<reference evidence="8 9" key="1">
    <citation type="submission" date="2019-12" db="EMBL/GenBank/DDBJ databases">
        <title>Genomic-based taxomic classification of the family Erythrobacteraceae.</title>
        <authorList>
            <person name="Xu L."/>
        </authorList>
    </citation>
    <scope>NUCLEOTIDE SEQUENCE [LARGE SCALE GENOMIC DNA]</scope>
    <source>
        <strain evidence="8 9">RC4-10-4</strain>
    </source>
</reference>
<dbReference type="Pfam" id="PF03454">
    <property type="entry name" value="MoeA_C"/>
    <property type="match status" value="1"/>
</dbReference>
<dbReference type="OrthoDB" id="9804758at2"/>
<dbReference type="InterPro" id="IPR005111">
    <property type="entry name" value="MoeA_C_domain_IV"/>
</dbReference>
<dbReference type="PANTHER" id="PTHR10192">
    <property type="entry name" value="MOLYBDOPTERIN BIOSYNTHESIS PROTEIN"/>
    <property type="match status" value="1"/>
</dbReference>
<dbReference type="SUPFAM" id="SSF63882">
    <property type="entry name" value="MoeA N-terminal region -like"/>
    <property type="match status" value="1"/>
</dbReference>
<evidence type="ECO:0000256" key="3">
    <source>
        <dbReference type="ARBA" id="ARBA00010763"/>
    </source>
</evidence>
<dbReference type="InterPro" id="IPR038987">
    <property type="entry name" value="MoeA-like"/>
</dbReference>
<feature type="domain" description="MoaB/Mog" evidence="7">
    <location>
        <begin position="177"/>
        <end position="314"/>
    </location>
</feature>
<gene>
    <name evidence="8" type="ORF">GRI62_05675</name>
</gene>
<keyword evidence="9" id="KW-1185">Reference proteome</keyword>
<dbReference type="Pfam" id="PF03453">
    <property type="entry name" value="MoeA_N"/>
    <property type="match status" value="1"/>
</dbReference>
<protein>
    <recommendedName>
        <fullName evidence="6">Molybdopterin molybdenumtransferase</fullName>
        <ecNumber evidence="6">2.10.1.1</ecNumber>
    </recommendedName>
</protein>
<dbReference type="CDD" id="cd00887">
    <property type="entry name" value="MoeA"/>
    <property type="match status" value="1"/>
</dbReference>
<dbReference type="Gene3D" id="3.90.105.10">
    <property type="entry name" value="Molybdopterin biosynthesis moea protein, domain 2"/>
    <property type="match status" value="1"/>
</dbReference>
<dbReference type="Gene3D" id="2.40.340.10">
    <property type="entry name" value="MoeA, C-terminal, domain IV"/>
    <property type="match status" value="1"/>
</dbReference>
<dbReference type="InterPro" id="IPR036135">
    <property type="entry name" value="MoeA_linker/N_sf"/>
</dbReference>
<sequence length="400" mass="41449">MSELLDFDIAQQRLLDLAHPLPNELLPTSDCLGRYLRAPLAARRAQPAADLSAMDGYALAAGDAGTWRIVGESAAGRPYQGALEPGEAVRISTGALMPGGALRVLVQEEAIVEGNRLALAPGGEASERHVRRRGFDFAANDVVLGKGVRLGPTQLALAIAAGFGAGRLTVGRLPSVAIIDSGSELSDGAAPLTDAQVPASNGAMLAAMAAPLASKVNRIGPVPDNMAALADALDAASGADVIVTSGGASVGDHDLLRPALAEWGATIEFWKIAMRPGKPLLLARRKEQIVIGLPGNPVSSFVTAFHFMLPLLRRLSGAADPLPHTMRLPLASDLPEAGPRTEFMRATLGADGVRPILQRDSSALRSLALADGLIRRDAHAPAATAGELATVYWLQNGGTA</sequence>
<dbReference type="SUPFAM" id="SSF53218">
    <property type="entry name" value="Molybdenum cofactor biosynthesis proteins"/>
    <property type="match status" value="1"/>
</dbReference>
<keyword evidence="6" id="KW-0479">Metal-binding</keyword>
<comment type="catalytic activity">
    <reaction evidence="5">
        <text>adenylyl-molybdopterin + molybdate = Mo-molybdopterin + AMP + H(+)</text>
        <dbReference type="Rhea" id="RHEA:35047"/>
        <dbReference type="ChEBI" id="CHEBI:15378"/>
        <dbReference type="ChEBI" id="CHEBI:36264"/>
        <dbReference type="ChEBI" id="CHEBI:62727"/>
        <dbReference type="ChEBI" id="CHEBI:71302"/>
        <dbReference type="ChEBI" id="CHEBI:456215"/>
        <dbReference type="EC" id="2.10.1.1"/>
    </reaction>
</comment>
<dbReference type="GO" id="GO:0005829">
    <property type="term" value="C:cytosol"/>
    <property type="evidence" value="ECO:0007669"/>
    <property type="project" value="TreeGrafter"/>
</dbReference>
<dbReference type="GO" id="GO:0061599">
    <property type="term" value="F:molybdopterin molybdotransferase activity"/>
    <property type="evidence" value="ECO:0007669"/>
    <property type="project" value="UniProtKB-UniRule"/>
</dbReference>
<dbReference type="InterPro" id="IPR005110">
    <property type="entry name" value="MoeA_linker/N"/>
</dbReference>
<dbReference type="RefSeq" id="WP_131452400.1">
    <property type="nucleotide sequence ID" value="NZ_BMJK01000001.1"/>
</dbReference>
<dbReference type="InterPro" id="IPR001453">
    <property type="entry name" value="MoaB/Mog_dom"/>
</dbReference>
<dbReference type="GO" id="GO:0006777">
    <property type="term" value="P:Mo-molybdopterin cofactor biosynthetic process"/>
    <property type="evidence" value="ECO:0007669"/>
    <property type="project" value="UniProtKB-UniRule"/>
</dbReference>
<comment type="caution">
    <text evidence="8">The sequence shown here is derived from an EMBL/GenBank/DDBJ whole genome shotgun (WGS) entry which is preliminary data.</text>
</comment>
<organism evidence="8 9">
    <name type="scientific">Aurantiacibacter arachoides</name>
    <dbReference type="NCBI Taxonomy" id="1850444"/>
    <lineage>
        <taxon>Bacteria</taxon>
        <taxon>Pseudomonadati</taxon>
        <taxon>Pseudomonadota</taxon>
        <taxon>Alphaproteobacteria</taxon>
        <taxon>Sphingomonadales</taxon>
        <taxon>Erythrobacteraceae</taxon>
        <taxon>Aurantiacibacter</taxon>
    </lineage>
</organism>
<evidence type="ECO:0000313" key="8">
    <source>
        <dbReference type="EMBL" id="MXO93095.1"/>
    </source>
</evidence>
<keyword evidence="4 6" id="KW-0501">Molybdenum cofactor biosynthesis</keyword>
<evidence type="ECO:0000256" key="6">
    <source>
        <dbReference type="RuleBase" id="RU365090"/>
    </source>
</evidence>
<evidence type="ECO:0000256" key="5">
    <source>
        <dbReference type="ARBA" id="ARBA00047317"/>
    </source>
</evidence>
<evidence type="ECO:0000256" key="4">
    <source>
        <dbReference type="ARBA" id="ARBA00023150"/>
    </source>
</evidence>
<comment type="cofactor">
    <cofactor evidence="6">
        <name>Mg(2+)</name>
        <dbReference type="ChEBI" id="CHEBI:18420"/>
    </cofactor>
</comment>
<dbReference type="PANTHER" id="PTHR10192:SF5">
    <property type="entry name" value="GEPHYRIN"/>
    <property type="match status" value="1"/>
</dbReference>
<dbReference type="Gene3D" id="2.170.190.11">
    <property type="entry name" value="Molybdopterin biosynthesis moea protein, domain 3"/>
    <property type="match status" value="1"/>
</dbReference>
<evidence type="ECO:0000256" key="2">
    <source>
        <dbReference type="ARBA" id="ARBA00005046"/>
    </source>
</evidence>
<keyword evidence="6" id="KW-0500">Molybdenum</keyword>
<evidence type="ECO:0000256" key="1">
    <source>
        <dbReference type="ARBA" id="ARBA00002901"/>
    </source>
</evidence>
<name>A0A844ZYX4_9SPHN</name>
<dbReference type="Gene3D" id="3.40.980.10">
    <property type="entry name" value="MoaB/Mog-like domain"/>
    <property type="match status" value="1"/>
</dbReference>
<dbReference type="PROSITE" id="PS01079">
    <property type="entry name" value="MOCF_BIOSYNTHESIS_2"/>
    <property type="match status" value="1"/>
</dbReference>
<dbReference type="AlphaFoldDB" id="A0A844ZYX4"/>
<comment type="pathway">
    <text evidence="2 6">Cofactor biosynthesis; molybdopterin biosynthesis.</text>
</comment>
<comment type="function">
    <text evidence="1 6">Catalyzes the insertion of molybdate into adenylated molybdopterin with the concomitant release of AMP.</text>
</comment>
<dbReference type="InterPro" id="IPR008284">
    <property type="entry name" value="MoCF_biosynth_CS"/>
</dbReference>
<dbReference type="InterPro" id="IPR036688">
    <property type="entry name" value="MoeA_C_domain_IV_sf"/>
</dbReference>
<dbReference type="EC" id="2.10.1.1" evidence="6"/>
<dbReference type="UniPathway" id="UPA00344"/>
<evidence type="ECO:0000259" key="7">
    <source>
        <dbReference type="SMART" id="SM00852"/>
    </source>
</evidence>
<dbReference type="SMART" id="SM00852">
    <property type="entry name" value="MoCF_biosynth"/>
    <property type="match status" value="1"/>
</dbReference>
<accession>A0A844ZYX4</accession>
<dbReference type="EMBL" id="WTYH01000001">
    <property type="protein sequence ID" value="MXO93095.1"/>
    <property type="molecule type" value="Genomic_DNA"/>
</dbReference>
<dbReference type="InterPro" id="IPR036425">
    <property type="entry name" value="MoaB/Mog-like_dom_sf"/>
</dbReference>
<evidence type="ECO:0000313" key="9">
    <source>
        <dbReference type="Proteomes" id="UP000460626"/>
    </source>
</evidence>